<evidence type="ECO:0000313" key="1">
    <source>
        <dbReference type="EMBL" id="MFD1142017.1"/>
    </source>
</evidence>
<protein>
    <submittedName>
        <fullName evidence="1">Uncharacterized protein</fullName>
    </submittedName>
</protein>
<dbReference type="Proteomes" id="UP001597116">
    <property type="component" value="Unassembled WGS sequence"/>
</dbReference>
<gene>
    <name evidence="1" type="ORF">ACFQ4C_12895</name>
</gene>
<keyword evidence="2" id="KW-1185">Reference proteome</keyword>
<proteinExistence type="predicted"/>
<reference evidence="2" key="1">
    <citation type="journal article" date="2019" name="Int. J. Syst. Evol. Microbiol.">
        <title>The Global Catalogue of Microorganisms (GCM) 10K type strain sequencing project: providing services to taxonomists for standard genome sequencing and annotation.</title>
        <authorList>
            <consortium name="The Broad Institute Genomics Platform"/>
            <consortium name="The Broad Institute Genome Sequencing Center for Infectious Disease"/>
            <person name="Wu L."/>
            <person name="Ma J."/>
        </authorList>
    </citation>
    <scope>NUCLEOTIDE SEQUENCE [LARGE SCALE GENOMIC DNA]</scope>
    <source>
        <strain evidence="2">CCUG 55608</strain>
    </source>
</reference>
<sequence length="110" mass="12057">MATPDFSALPSVDEFVDRLETLRTALKNAIVAVVTAQGEEADAAEFDLRFLPLTLSDSDLEITALTLNNDETDPLTLHFSDHNDVELDGLSTDDLVNLYQVVRHATEPDA</sequence>
<name>A0ABW3Q7T5_9BACT</name>
<evidence type="ECO:0000313" key="2">
    <source>
        <dbReference type="Proteomes" id="UP001597116"/>
    </source>
</evidence>
<organism evidence="1 2">
    <name type="scientific">Larkinella insperata</name>
    <dbReference type="NCBI Taxonomy" id="332158"/>
    <lineage>
        <taxon>Bacteria</taxon>
        <taxon>Pseudomonadati</taxon>
        <taxon>Bacteroidota</taxon>
        <taxon>Cytophagia</taxon>
        <taxon>Cytophagales</taxon>
        <taxon>Spirosomataceae</taxon>
        <taxon>Larkinella</taxon>
    </lineage>
</organism>
<comment type="caution">
    <text evidence="1">The sequence shown here is derived from an EMBL/GenBank/DDBJ whole genome shotgun (WGS) entry which is preliminary data.</text>
</comment>
<dbReference type="RefSeq" id="WP_265992520.1">
    <property type="nucleotide sequence ID" value="NZ_CP110973.1"/>
</dbReference>
<accession>A0ABW3Q7T5</accession>
<dbReference type="EMBL" id="JBHTLP010000008">
    <property type="protein sequence ID" value="MFD1142017.1"/>
    <property type="molecule type" value="Genomic_DNA"/>
</dbReference>